<evidence type="ECO:0000256" key="1">
    <source>
        <dbReference type="ARBA" id="ARBA00022729"/>
    </source>
</evidence>
<organism evidence="3 4">
    <name type="scientific">Brasilonema bromeliae SPC951</name>
    <dbReference type="NCBI Taxonomy" id="385972"/>
    <lineage>
        <taxon>Bacteria</taxon>
        <taxon>Bacillati</taxon>
        <taxon>Cyanobacteriota</taxon>
        <taxon>Cyanophyceae</taxon>
        <taxon>Nostocales</taxon>
        <taxon>Scytonemataceae</taxon>
        <taxon>Brasilonema</taxon>
        <taxon>Bromeliae group (in: Brasilonema)</taxon>
    </lineage>
</organism>
<name>A0ABX1PC58_9CYAN</name>
<comment type="caution">
    <text evidence="3">The sequence shown here is derived from an EMBL/GenBank/DDBJ whole genome shotgun (WGS) entry which is preliminary data.</text>
</comment>
<proteinExistence type="predicted"/>
<feature type="domain" description="Calcineurin-like phosphoesterase" evidence="2">
    <location>
        <begin position="171"/>
        <end position="477"/>
    </location>
</feature>
<dbReference type="Proteomes" id="UP000718564">
    <property type="component" value="Unassembled WGS sequence"/>
</dbReference>
<dbReference type="InterPro" id="IPR004843">
    <property type="entry name" value="Calcineurin-like_PHP"/>
</dbReference>
<dbReference type="PANTHER" id="PTHR22953">
    <property type="entry name" value="ACID PHOSPHATASE RELATED"/>
    <property type="match status" value="1"/>
</dbReference>
<keyword evidence="1" id="KW-0732">Signal</keyword>
<keyword evidence="4" id="KW-1185">Reference proteome</keyword>
<dbReference type="PANTHER" id="PTHR22953:SF153">
    <property type="entry name" value="PURPLE ACID PHOSPHATASE"/>
    <property type="match status" value="1"/>
</dbReference>
<reference evidence="3 4" key="1">
    <citation type="submission" date="2018-06" db="EMBL/GenBank/DDBJ databases">
        <title>Comparative genomics of Brasilonema spp. strains.</title>
        <authorList>
            <person name="Alvarenga D.O."/>
            <person name="Fiore M.F."/>
            <person name="Varani A.M."/>
        </authorList>
    </citation>
    <scope>NUCLEOTIDE SEQUENCE [LARGE SCALE GENOMIC DNA]</scope>
    <source>
        <strain evidence="3 4">SPC951</strain>
    </source>
</reference>
<dbReference type="InterPro" id="IPR029052">
    <property type="entry name" value="Metallo-depent_PP-like"/>
</dbReference>
<sequence length="589" mass="65896">MHRRSGKLAMLRYLTSRKILAALFVLVICLTLPYGCFSGQKAFSSVPQLLTDPFLQLPTQSSVRVVWFTEFAGSKHNVAYGDNLQQTVTANTTKLSRTREDQESKVGNQKENGQVYKQPISRDIWRHEAEVVGLTGLKRVSYRVTSVREDGKSISSNSFTLAPTPTPGTPLKILLTSDHQLKPMVATNLQKVVETVGKVDAVLLAGDTVNIADRASEWFDDNGGGAFFPCLQGRAKFETDVNGIKTSFLGGEILQHAPMFTSIGNHEVMGRFGKGKSLGDEFNDAFPRAVAMKLYGEKSLKNNSYNTDTYEEIFTLPESQEGGESYYAVSFGDVRLVVLYATNMWRTPNMDAEARGKYRERDKDLQNPENWGYGQVIFEPIAKGSQQYNWLEKELNSPEFKQAKYKVVMFHHPPHSLGDNIVPAYTHPVEIIERDANRNVKTVRYKYPKKSDYLIRDVIPLLEAAKVQMVFYGHSHVWNRFRSQSGMHFLETSNVGNTYGAFLSGDQRSVPSGDKKDYAALGDPNGLEPVLPTIAPLPGKDGKPIPYIASNNITAFSIFDTGKGTVSSYRFDISQPDSKVVKFDEFQLR</sequence>
<dbReference type="SUPFAM" id="SSF56300">
    <property type="entry name" value="Metallo-dependent phosphatases"/>
    <property type="match status" value="1"/>
</dbReference>
<dbReference type="EMBL" id="QMEB01000130">
    <property type="protein sequence ID" value="NMG21002.1"/>
    <property type="molecule type" value="Genomic_DNA"/>
</dbReference>
<dbReference type="Gene3D" id="3.60.21.10">
    <property type="match status" value="1"/>
</dbReference>
<protein>
    <submittedName>
        <fullName evidence="3">Metallophosphoesterase</fullName>
    </submittedName>
</protein>
<evidence type="ECO:0000313" key="3">
    <source>
        <dbReference type="EMBL" id="NMG21002.1"/>
    </source>
</evidence>
<dbReference type="InterPro" id="IPR039331">
    <property type="entry name" value="PAPs-like"/>
</dbReference>
<gene>
    <name evidence="3" type="ORF">DP116_16695</name>
</gene>
<dbReference type="Pfam" id="PF00149">
    <property type="entry name" value="Metallophos"/>
    <property type="match status" value="1"/>
</dbReference>
<evidence type="ECO:0000313" key="4">
    <source>
        <dbReference type="Proteomes" id="UP000718564"/>
    </source>
</evidence>
<evidence type="ECO:0000259" key="2">
    <source>
        <dbReference type="Pfam" id="PF00149"/>
    </source>
</evidence>
<accession>A0ABX1PC58</accession>